<accession>A0A392TYY8</accession>
<dbReference type="EMBL" id="LXQA010681853">
    <property type="protein sequence ID" value="MCI65757.1"/>
    <property type="molecule type" value="Genomic_DNA"/>
</dbReference>
<sequence>MLGHRGTTSRTVGPSSTRCKNSSI</sequence>
<organism evidence="2 3">
    <name type="scientific">Trifolium medium</name>
    <dbReference type="NCBI Taxonomy" id="97028"/>
    <lineage>
        <taxon>Eukaryota</taxon>
        <taxon>Viridiplantae</taxon>
        <taxon>Streptophyta</taxon>
        <taxon>Embryophyta</taxon>
        <taxon>Tracheophyta</taxon>
        <taxon>Spermatophyta</taxon>
        <taxon>Magnoliopsida</taxon>
        <taxon>eudicotyledons</taxon>
        <taxon>Gunneridae</taxon>
        <taxon>Pentapetalae</taxon>
        <taxon>rosids</taxon>
        <taxon>fabids</taxon>
        <taxon>Fabales</taxon>
        <taxon>Fabaceae</taxon>
        <taxon>Papilionoideae</taxon>
        <taxon>50 kb inversion clade</taxon>
        <taxon>NPAAA clade</taxon>
        <taxon>Hologalegina</taxon>
        <taxon>IRL clade</taxon>
        <taxon>Trifolieae</taxon>
        <taxon>Trifolium</taxon>
    </lineage>
</organism>
<proteinExistence type="predicted"/>
<protein>
    <submittedName>
        <fullName evidence="2">Uncharacterized protein</fullName>
    </submittedName>
</protein>
<feature type="region of interest" description="Disordered" evidence="1">
    <location>
        <begin position="1"/>
        <end position="24"/>
    </location>
</feature>
<evidence type="ECO:0000313" key="3">
    <source>
        <dbReference type="Proteomes" id="UP000265520"/>
    </source>
</evidence>
<feature type="non-terminal residue" evidence="2">
    <location>
        <position position="24"/>
    </location>
</feature>
<dbReference type="Proteomes" id="UP000265520">
    <property type="component" value="Unassembled WGS sequence"/>
</dbReference>
<name>A0A392TYY8_9FABA</name>
<keyword evidence="3" id="KW-1185">Reference proteome</keyword>
<evidence type="ECO:0000313" key="2">
    <source>
        <dbReference type="EMBL" id="MCI65757.1"/>
    </source>
</evidence>
<reference evidence="2 3" key="1">
    <citation type="journal article" date="2018" name="Front. Plant Sci.">
        <title>Red Clover (Trifolium pratense) and Zigzag Clover (T. medium) - A Picture of Genomic Similarities and Differences.</title>
        <authorList>
            <person name="Dluhosova J."/>
            <person name="Istvanek J."/>
            <person name="Nedelnik J."/>
            <person name="Repkova J."/>
        </authorList>
    </citation>
    <scope>NUCLEOTIDE SEQUENCE [LARGE SCALE GENOMIC DNA]</scope>
    <source>
        <strain evidence="3">cv. 10/8</strain>
        <tissue evidence="2">Leaf</tissue>
    </source>
</reference>
<comment type="caution">
    <text evidence="2">The sequence shown here is derived from an EMBL/GenBank/DDBJ whole genome shotgun (WGS) entry which is preliminary data.</text>
</comment>
<evidence type="ECO:0000256" key="1">
    <source>
        <dbReference type="SAM" id="MobiDB-lite"/>
    </source>
</evidence>
<dbReference type="AlphaFoldDB" id="A0A392TYY8"/>